<organism evidence="2 3">
    <name type="scientific">Marinobacter xiaoshiensis</name>
    <dbReference type="NCBI Taxonomy" id="3073652"/>
    <lineage>
        <taxon>Bacteria</taxon>
        <taxon>Pseudomonadati</taxon>
        <taxon>Pseudomonadota</taxon>
        <taxon>Gammaproteobacteria</taxon>
        <taxon>Pseudomonadales</taxon>
        <taxon>Marinobacteraceae</taxon>
        <taxon>Marinobacter</taxon>
    </lineage>
</organism>
<dbReference type="RefSeq" id="WP_200370366.1">
    <property type="nucleotide sequence ID" value="NZ_JAVMBO010000003.1"/>
</dbReference>
<evidence type="ECO:0000313" key="3">
    <source>
        <dbReference type="Proteomes" id="UP001267407"/>
    </source>
</evidence>
<dbReference type="EMBL" id="JAVMBO010000003">
    <property type="protein sequence ID" value="MDS1308660.1"/>
    <property type="molecule type" value="Genomic_DNA"/>
</dbReference>
<reference evidence="2" key="1">
    <citation type="submission" date="2023-09" db="EMBL/GenBank/DDBJ databases">
        <title>Marinobacter sediminicola sp. nov. and Marinobacter maritimum sp. nov., isolated from marine sediment.</title>
        <authorList>
            <person name="An J."/>
        </authorList>
    </citation>
    <scope>NUCLEOTIDE SEQUENCE</scope>
    <source>
        <strain evidence="2">F60267</strain>
    </source>
</reference>
<comment type="caution">
    <text evidence="2">The sequence shown here is derived from an EMBL/GenBank/DDBJ whole genome shotgun (WGS) entry which is preliminary data.</text>
</comment>
<keyword evidence="1" id="KW-0472">Membrane</keyword>
<protein>
    <recommendedName>
        <fullName evidence="4">Glutamate-ammonia-ligase adenylyltransferase</fullName>
    </recommendedName>
</protein>
<keyword evidence="1" id="KW-1133">Transmembrane helix</keyword>
<keyword evidence="3" id="KW-1185">Reference proteome</keyword>
<gene>
    <name evidence="2" type="ORF">RKA07_00940</name>
</gene>
<evidence type="ECO:0008006" key="4">
    <source>
        <dbReference type="Google" id="ProtNLM"/>
    </source>
</evidence>
<name>A0ABU2HDH3_9GAMM</name>
<proteinExistence type="predicted"/>
<evidence type="ECO:0000256" key="1">
    <source>
        <dbReference type="SAM" id="Phobius"/>
    </source>
</evidence>
<keyword evidence="1" id="KW-0812">Transmembrane</keyword>
<feature type="transmembrane region" description="Helical" evidence="1">
    <location>
        <begin position="17"/>
        <end position="36"/>
    </location>
</feature>
<accession>A0ABU2HDH3</accession>
<evidence type="ECO:0000313" key="2">
    <source>
        <dbReference type="EMBL" id="MDS1308660.1"/>
    </source>
</evidence>
<sequence length="147" mass="16608">MTNTEKTTGLDSFTRKYLYVLAGLVLVGFVLWLGSLDFRAREINSALEADSELAAYPFPFRVLTLENGVARMSSPRSAQLSVIQSLRVMFPELQQKDPVSDEMQAAQVELARLQSRAAELVMKEPGVRSVRWVLDKQWLAKRGIYVE</sequence>
<dbReference type="Proteomes" id="UP001267407">
    <property type="component" value="Unassembled WGS sequence"/>
</dbReference>